<name>E6LD29_ENTI1</name>
<reference evidence="1 2" key="1">
    <citation type="submission" date="2010-12" db="EMBL/GenBank/DDBJ databases">
        <authorList>
            <person name="Muzny D."/>
            <person name="Qin X."/>
            <person name="Deng J."/>
            <person name="Jiang H."/>
            <person name="Liu Y."/>
            <person name="Qu J."/>
            <person name="Song X.-Z."/>
            <person name="Zhang L."/>
            <person name="Thornton R."/>
            <person name="Coyle M."/>
            <person name="Francisco L."/>
            <person name="Jackson L."/>
            <person name="Javaid M."/>
            <person name="Korchina V."/>
            <person name="Kovar C."/>
            <person name="Mata R."/>
            <person name="Mathew T."/>
            <person name="Ngo R."/>
            <person name="Nguyen L."/>
            <person name="Nguyen N."/>
            <person name="Okwuonu G."/>
            <person name="Ongeri F."/>
            <person name="Pham C."/>
            <person name="Simmons D."/>
            <person name="Wilczek-Boney K."/>
            <person name="Hale W."/>
            <person name="Jakkamsetti A."/>
            <person name="Pham P."/>
            <person name="Ruth R."/>
            <person name="San Lucas F."/>
            <person name="Warren J."/>
            <person name="Zhang J."/>
            <person name="Zhao Z."/>
            <person name="Zhou C."/>
            <person name="Zhu D."/>
            <person name="Lee S."/>
            <person name="Bess C."/>
            <person name="Blankenburg K."/>
            <person name="Forbes L."/>
            <person name="Fu Q."/>
            <person name="Gubbala S."/>
            <person name="Hirani K."/>
            <person name="Jayaseelan J.C."/>
            <person name="Lara F."/>
            <person name="Munidasa M."/>
            <person name="Palculict T."/>
            <person name="Patil S."/>
            <person name="Pu L.-L."/>
            <person name="Saada N."/>
            <person name="Tang L."/>
            <person name="Weissenberger G."/>
            <person name="Zhu Y."/>
            <person name="Hemphill L."/>
            <person name="Shang Y."/>
            <person name="Youmans B."/>
            <person name="Ayvaz T."/>
            <person name="Ross M."/>
            <person name="Santibanez J."/>
            <person name="Aqrawi P."/>
            <person name="Gross S."/>
            <person name="Joshi V."/>
            <person name="Fowler G."/>
            <person name="Nazareth L."/>
            <person name="Reid J."/>
            <person name="Worley K."/>
            <person name="Petrosino J."/>
            <person name="Highlander S."/>
            <person name="Gibbs R."/>
        </authorList>
    </citation>
    <scope>NUCLEOTIDE SEQUENCE [LARGE SCALE GENOMIC DNA]</scope>
    <source>
        <strain evidence="2">DSM 15952 / CCUG 50447 / LMG 22039 / TP 1.5</strain>
    </source>
</reference>
<dbReference type="STRING" id="888064.HMPREF9088_0269"/>
<gene>
    <name evidence="1" type="ORF">HMPREF9088_0269</name>
</gene>
<protein>
    <submittedName>
        <fullName evidence="1">Uncharacterized protein</fullName>
    </submittedName>
</protein>
<proteinExistence type="predicted"/>
<comment type="caution">
    <text evidence="1">The sequence shown here is derived from an EMBL/GenBank/DDBJ whole genome shotgun (WGS) entry which is preliminary data.</text>
</comment>
<dbReference type="PATRIC" id="fig|888064.11.peg.1079"/>
<evidence type="ECO:0000313" key="1">
    <source>
        <dbReference type="EMBL" id="EFU74904.1"/>
    </source>
</evidence>
<organism evidence="1 2">
    <name type="scientific">Enterococcus italicus (strain DSM 15952 / CCUG 50447 / LMG 22039 / TP 1.5)</name>
    <dbReference type="NCBI Taxonomy" id="888064"/>
    <lineage>
        <taxon>Bacteria</taxon>
        <taxon>Bacillati</taxon>
        <taxon>Bacillota</taxon>
        <taxon>Bacilli</taxon>
        <taxon>Lactobacillales</taxon>
        <taxon>Enterococcaceae</taxon>
        <taxon>Enterococcus</taxon>
    </lineage>
</organism>
<dbReference type="HOGENOM" id="CLU_2915359_0_0_9"/>
<keyword evidence="2" id="KW-1185">Reference proteome</keyword>
<dbReference type="Proteomes" id="UP000010296">
    <property type="component" value="Unassembled WGS sequence"/>
</dbReference>
<sequence length="61" mass="7004">MDVDKLSVCLGTKLEVTESIPKKSIGWHDLLIGKIMENDLKLISTKRIFLKMQMSEKLRSN</sequence>
<accession>E6LD29</accession>
<evidence type="ECO:0000313" key="2">
    <source>
        <dbReference type="Proteomes" id="UP000010296"/>
    </source>
</evidence>
<dbReference type="RefSeq" id="WP_007207290.1">
    <property type="nucleotide sequence ID" value="NZ_GL622241.1"/>
</dbReference>
<dbReference type="EMBL" id="AEPV01000007">
    <property type="protein sequence ID" value="EFU74904.1"/>
    <property type="molecule type" value="Genomic_DNA"/>
</dbReference>
<dbReference type="AlphaFoldDB" id="E6LD29"/>